<organism evidence="3 4">
    <name type="scientific">Companilactobacillus heilongjiangensis</name>
    <dbReference type="NCBI Taxonomy" id="1074467"/>
    <lineage>
        <taxon>Bacteria</taxon>
        <taxon>Bacillati</taxon>
        <taxon>Bacillota</taxon>
        <taxon>Bacilli</taxon>
        <taxon>Lactobacillales</taxon>
        <taxon>Lactobacillaceae</taxon>
        <taxon>Companilactobacillus</taxon>
    </lineage>
</organism>
<proteinExistence type="predicted"/>
<feature type="chain" id="PRO_5005480263" description="Firmicu-CTERM sorting domain-containing protein" evidence="2">
    <location>
        <begin position="26"/>
        <end position="218"/>
    </location>
</feature>
<gene>
    <name evidence="3" type="ORF">JP39_11170</name>
</gene>
<accession>A0A0K2LFA5</accession>
<keyword evidence="1" id="KW-1133">Transmembrane helix</keyword>
<dbReference type="KEGG" id="lhi:JP39_11170"/>
<keyword evidence="4" id="KW-1185">Reference proteome</keyword>
<feature type="transmembrane region" description="Helical" evidence="1">
    <location>
        <begin position="190"/>
        <end position="209"/>
    </location>
</feature>
<evidence type="ECO:0000256" key="1">
    <source>
        <dbReference type="SAM" id="Phobius"/>
    </source>
</evidence>
<evidence type="ECO:0008006" key="5">
    <source>
        <dbReference type="Google" id="ProtNLM"/>
    </source>
</evidence>
<evidence type="ECO:0000256" key="2">
    <source>
        <dbReference type="SAM" id="SignalP"/>
    </source>
</evidence>
<keyword evidence="1" id="KW-0812">Transmembrane</keyword>
<name>A0A0K2LFA5_9LACO</name>
<dbReference type="NCBIfam" id="TIGR04145">
    <property type="entry name" value="Firmicu_CTERM"/>
    <property type="match status" value="1"/>
</dbReference>
<dbReference type="EMBL" id="CP012559">
    <property type="protein sequence ID" value="ALB29868.1"/>
    <property type="molecule type" value="Genomic_DNA"/>
</dbReference>
<sequence length="218" mass="23850">MRKIIFALFVALGIVGTGMTTVVKAADTNKFGITIDGNFDDWKDKPKVDFKNPWDTDPVKEASLLTDGDNIYYYVTMSKTGKANYPMQVNDYELTVGGKTHVIYIKNAGNLPENANRKVMLQDTTKGDYNMIHSPAIVHTFAKDGNLYASMECKIPAADLHATSIDLHDISMKNPLLGNKVVEAKGASTGPIMLASIGLGIALLSFFTVPKLKKMTNK</sequence>
<evidence type="ECO:0000313" key="3">
    <source>
        <dbReference type="EMBL" id="ALB29868.1"/>
    </source>
</evidence>
<keyword evidence="2" id="KW-0732">Signal</keyword>
<evidence type="ECO:0000313" key="4">
    <source>
        <dbReference type="Proteomes" id="UP000061546"/>
    </source>
</evidence>
<keyword evidence="1" id="KW-0472">Membrane</keyword>
<feature type="signal peptide" evidence="2">
    <location>
        <begin position="1"/>
        <end position="25"/>
    </location>
</feature>
<reference evidence="3 4" key="1">
    <citation type="submission" date="2015-08" db="EMBL/GenBank/DDBJ databases">
        <title>Genomic sequence of Lactobacillus heilongjiangensis DSM 28069, isolated from Chinese traditional pickle.</title>
        <authorList>
            <person name="Jiang X."/>
            <person name="Zheng B."/>
            <person name="Cheng H."/>
        </authorList>
    </citation>
    <scope>NUCLEOTIDE SEQUENCE [LARGE SCALE GENOMIC DNA]</scope>
    <source>
        <strain evidence="3 4">DSM 28069</strain>
    </source>
</reference>
<dbReference type="Proteomes" id="UP000061546">
    <property type="component" value="Chromosome"/>
</dbReference>
<dbReference type="InterPro" id="IPR026409">
    <property type="entry name" value="Firmicu_CTERM"/>
</dbReference>
<protein>
    <recommendedName>
        <fullName evidence="5">Firmicu-CTERM sorting domain-containing protein</fullName>
    </recommendedName>
</protein>
<dbReference type="AlphaFoldDB" id="A0A0K2LFA5"/>